<evidence type="ECO:0000313" key="5">
    <source>
        <dbReference type="Proteomes" id="UP000588051"/>
    </source>
</evidence>
<organism evidence="4 5">
    <name type="scientific">Undibacterium oligocarboniphilum</name>
    <dbReference type="NCBI Taxonomy" id="666702"/>
    <lineage>
        <taxon>Bacteria</taxon>
        <taxon>Pseudomonadati</taxon>
        <taxon>Pseudomonadota</taxon>
        <taxon>Betaproteobacteria</taxon>
        <taxon>Burkholderiales</taxon>
        <taxon>Oxalobacteraceae</taxon>
        <taxon>Undibacterium</taxon>
    </lineage>
</organism>
<evidence type="ECO:0000256" key="1">
    <source>
        <dbReference type="SAM" id="MobiDB-lite"/>
    </source>
</evidence>
<keyword evidence="2" id="KW-0812">Transmembrane</keyword>
<reference evidence="4 5" key="1">
    <citation type="submission" date="2020-06" db="EMBL/GenBank/DDBJ databases">
        <authorList>
            <person name="Qiu C."/>
            <person name="Liu Z."/>
        </authorList>
    </citation>
    <scope>NUCLEOTIDE SEQUENCE [LARGE SCALE GENOMIC DNA]</scope>
    <source>
        <strain evidence="4 5">EM 1</strain>
    </source>
</reference>
<evidence type="ECO:0000259" key="3">
    <source>
        <dbReference type="Pfam" id="PF01464"/>
    </source>
</evidence>
<keyword evidence="5" id="KW-1185">Reference proteome</keyword>
<protein>
    <submittedName>
        <fullName evidence="4">Lytic transglycosylase domain-containing protein</fullName>
    </submittedName>
</protein>
<dbReference type="EMBL" id="JABXYJ010000005">
    <property type="protein sequence ID" value="NVO78189.1"/>
    <property type="molecule type" value="Genomic_DNA"/>
</dbReference>
<feature type="transmembrane region" description="Helical" evidence="2">
    <location>
        <begin position="67"/>
        <end position="84"/>
    </location>
</feature>
<gene>
    <name evidence="4" type="ORF">HV832_10125</name>
</gene>
<dbReference type="InterPro" id="IPR008258">
    <property type="entry name" value="Transglycosylase_SLT_dom_1"/>
</dbReference>
<sequence>MFLIRGSSCATGSKLSRKRHEDSGGNMFQRFILAVQQSSLTAEQKRQALNAVARDTTSGFLSAMRKLLMFSGVAAMIFLGLMFIKPELADKFKDLSPFAEAEEVASEATPAPDLAALMQTPSKNTSDTPHVADDDAKMLGNQRQQQWVTNWLSKRYRVATDATNMLVSAAYLTAKEIKLDPLLILSVMAIESGLNPFAESPVGAQGLMQVMSKVHQEKFEEMGGVKAALNPVANIKVGALILKDYVSRTGSVEAGLKMYVGASAFENDSGYGSRVLTEYKRLKDVSAGKNVPTTFSAAPAPVARPAESTPAGKTDPVEAKAKTSVPKDQVAAL</sequence>
<keyword evidence="2" id="KW-0472">Membrane</keyword>
<feature type="region of interest" description="Disordered" evidence="1">
    <location>
        <begin position="293"/>
        <end position="333"/>
    </location>
</feature>
<dbReference type="Pfam" id="PF01464">
    <property type="entry name" value="SLT"/>
    <property type="match status" value="1"/>
</dbReference>
<dbReference type="AlphaFoldDB" id="A0A850QG85"/>
<dbReference type="SUPFAM" id="SSF53955">
    <property type="entry name" value="Lysozyme-like"/>
    <property type="match status" value="1"/>
</dbReference>
<accession>A0A850QG85</accession>
<evidence type="ECO:0000256" key="2">
    <source>
        <dbReference type="SAM" id="Phobius"/>
    </source>
</evidence>
<evidence type="ECO:0000313" key="4">
    <source>
        <dbReference type="EMBL" id="NVO78189.1"/>
    </source>
</evidence>
<keyword evidence="2" id="KW-1133">Transmembrane helix</keyword>
<proteinExistence type="predicted"/>
<dbReference type="Proteomes" id="UP000588051">
    <property type="component" value="Unassembled WGS sequence"/>
</dbReference>
<feature type="domain" description="Transglycosylase SLT" evidence="3">
    <location>
        <begin position="176"/>
        <end position="254"/>
    </location>
</feature>
<dbReference type="Gene3D" id="1.10.530.10">
    <property type="match status" value="1"/>
</dbReference>
<name>A0A850QG85_9BURK</name>
<comment type="caution">
    <text evidence="4">The sequence shown here is derived from an EMBL/GenBank/DDBJ whole genome shotgun (WGS) entry which is preliminary data.</text>
</comment>
<dbReference type="InterPro" id="IPR023346">
    <property type="entry name" value="Lysozyme-like_dom_sf"/>
</dbReference>